<protein>
    <submittedName>
        <fullName evidence="1">Uncharacterized protein</fullName>
    </submittedName>
</protein>
<name>A0AAV4MJ52_CAEEX</name>
<comment type="caution">
    <text evidence="1">The sequence shown here is derived from an EMBL/GenBank/DDBJ whole genome shotgun (WGS) entry which is preliminary data.</text>
</comment>
<dbReference type="EMBL" id="BPLR01019844">
    <property type="protein sequence ID" value="GIX72403.1"/>
    <property type="molecule type" value="Genomic_DNA"/>
</dbReference>
<dbReference type="AlphaFoldDB" id="A0AAV4MJ52"/>
<organism evidence="1 2">
    <name type="scientific">Caerostris extrusa</name>
    <name type="common">Bark spider</name>
    <name type="synonym">Caerostris bankana</name>
    <dbReference type="NCBI Taxonomy" id="172846"/>
    <lineage>
        <taxon>Eukaryota</taxon>
        <taxon>Metazoa</taxon>
        <taxon>Ecdysozoa</taxon>
        <taxon>Arthropoda</taxon>
        <taxon>Chelicerata</taxon>
        <taxon>Arachnida</taxon>
        <taxon>Araneae</taxon>
        <taxon>Araneomorphae</taxon>
        <taxon>Entelegynae</taxon>
        <taxon>Araneoidea</taxon>
        <taxon>Araneidae</taxon>
        <taxon>Caerostris</taxon>
    </lineage>
</organism>
<proteinExistence type="predicted"/>
<accession>A0AAV4MJ52</accession>
<sequence length="151" mass="16434">MGTPFGLCAPLPISGGAHARRVEGGQGDELPRPIWYHVVVVFSPRPHPHVPSPGGCVTRFLVCLSFPFWTRSPAMDPSLRMPDYGGYSLQDISFREMEHISLPSAKACCSSHQPTDVTGHVMSDFIISRSPGFCSYPLSSIDTKPALASMF</sequence>
<evidence type="ECO:0000313" key="1">
    <source>
        <dbReference type="EMBL" id="GIX72403.1"/>
    </source>
</evidence>
<gene>
    <name evidence="1" type="ORF">CEXT_124181</name>
</gene>
<keyword evidence="2" id="KW-1185">Reference proteome</keyword>
<evidence type="ECO:0000313" key="2">
    <source>
        <dbReference type="Proteomes" id="UP001054945"/>
    </source>
</evidence>
<reference evidence="1 2" key="1">
    <citation type="submission" date="2021-06" db="EMBL/GenBank/DDBJ databases">
        <title>Caerostris extrusa draft genome.</title>
        <authorList>
            <person name="Kono N."/>
            <person name="Arakawa K."/>
        </authorList>
    </citation>
    <scope>NUCLEOTIDE SEQUENCE [LARGE SCALE GENOMIC DNA]</scope>
</reference>
<dbReference type="Proteomes" id="UP001054945">
    <property type="component" value="Unassembled WGS sequence"/>
</dbReference>